<protein>
    <submittedName>
        <fullName evidence="1">Uncharacterized protein</fullName>
    </submittedName>
</protein>
<proteinExistence type="predicted"/>
<evidence type="ECO:0000313" key="1">
    <source>
        <dbReference type="EMBL" id="BAY58491.1"/>
    </source>
</evidence>
<keyword evidence="2" id="KW-1185">Reference proteome</keyword>
<organism evidence="1 2">
    <name type="scientific">Leptolyngbya boryana NIES-2135</name>
    <dbReference type="NCBI Taxonomy" id="1973484"/>
    <lineage>
        <taxon>Bacteria</taxon>
        <taxon>Bacillati</taxon>
        <taxon>Cyanobacteriota</taxon>
        <taxon>Cyanophyceae</taxon>
        <taxon>Leptolyngbyales</taxon>
        <taxon>Leptolyngbyaceae</taxon>
        <taxon>Leptolyngbya group</taxon>
        <taxon>Leptolyngbya</taxon>
    </lineage>
</organism>
<gene>
    <name evidence="1" type="ORF">NIES2135_53640</name>
</gene>
<dbReference type="Proteomes" id="UP000217895">
    <property type="component" value="Chromosome"/>
</dbReference>
<reference evidence="1 2" key="1">
    <citation type="submission" date="2017-06" db="EMBL/GenBank/DDBJ databases">
        <title>Genome sequencing of cyanobaciteial culture collection at National Institute for Environmental Studies (NIES).</title>
        <authorList>
            <person name="Hirose Y."/>
            <person name="Shimura Y."/>
            <person name="Fujisawa T."/>
            <person name="Nakamura Y."/>
            <person name="Kawachi M."/>
        </authorList>
    </citation>
    <scope>NUCLEOTIDE SEQUENCE [LARGE SCALE GENOMIC DNA]</scope>
    <source>
        <strain evidence="1 2">NIES-2135</strain>
    </source>
</reference>
<evidence type="ECO:0000313" key="2">
    <source>
        <dbReference type="Proteomes" id="UP000217895"/>
    </source>
</evidence>
<name>A0A1Z4JP05_LEPBY</name>
<sequence>MSNPNNAVYVWNNPIYRWGSGFVYRGYFICPVDSGFDCLLGVAVFDPFGQELADETTHQLVSSIEEVWQVGKTFVDSELRRLTEESPNLAKTILLASEREVCYV</sequence>
<dbReference type="EMBL" id="AP018203">
    <property type="protein sequence ID" value="BAY58491.1"/>
    <property type="molecule type" value="Genomic_DNA"/>
</dbReference>
<accession>A0A1Z4JP05</accession>
<dbReference type="AlphaFoldDB" id="A0A1Z4JP05"/>